<protein>
    <submittedName>
        <fullName evidence="1">Uncharacterized protein</fullName>
    </submittedName>
</protein>
<feature type="non-terminal residue" evidence="1">
    <location>
        <position position="1"/>
    </location>
</feature>
<evidence type="ECO:0000313" key="1">
    <source>
        <dbReference type="EMBL" id="KAK7082768.1"/>
    </source>
</evidence>
<dbReference type="Gene3D" id="3.50.50.60">
    <property type="entry name" value="FAD/NAD(P)-binding domain"/>
    <property type="match status" value="1"/>
</dbReference>
<dbReference type="Proteomes" id="UP001381693">
    <property type="component" value="Unassembled WGS sequence"/>
</dbReference>
<dbReference type="InterPro" id="IPR036188">
    <property type="entry name" value="FAD/NAD-bd_sf"/>
</dbReference>
<proteinExistence type="predicted"/>
<dbReference type="AlphaFoldDB" id="A0AAN8XMU4"/>
<gene>
    <name evidence="1" type="ORF">SK128_019666</name>
</gene>
<reference evidence="1 2" key="1">
    <citation type="submission" date="2023-11" db="EMBL/GenBank/DDBJ databases">
        <title>Halocaridina rubra genome assembly.</title>
        <authorList>
            <person name="Smith C."/>
        </authorList>
    </citation>
    <scope>NUCLEOTIDE SEQUENCE [LARGE SCALE GENOMIC DNA]</scope>
    <source>
        <strain evidence="1">EP-1</strain>
        <tissue evidence="1">Whole</tissue>
    </source>
</reference>
<accession>A0AAN8XMU4</accession>
<comment type="caution">
    <text evidence="1">The sequence shown here is derived from an EMBL/GenBank/DDBJ whole genome shotgun (WGS) entry which is preliminary data.</text>
</comment>
<sequence>HWYLKIGHHQQYENPVYTIQEVTDWYTLTRGHPEGIVKLASCYCDLLQGLEAQEITGDGCLTSHTPNKEPYIDVIHEGFGVALGGNGWAAKSSDEIGRLSARLLLLGEWKSQIPRDCVRILWKAEAKF</sequence>
<organism evidence="1 2">
    <name type="scientific">Halocaridina rubra</name>
    <name type="common">Hawaiian red shrimp</name>
    <dbReference type="NCBI Taxonomy" id="373956"/>
    <lineage>
        <taxon>Eukaryota</taxon>
        <taxon>Metazoa</taxon>
        <taxon>Ecdysozoa</taxon>
        <taxon>Arthropoda</taxon>
        <taxon>Crustacea</taxon>
        <taxon>Multicrustacea</taxon>
        <taxon>Malacostraca</taxon>
        <taxon>Eumalacostraca</taxon>
        <taxon>Eucarida</taxon>
        <taxon>Decapoda</taxon>
        <taxon>Pleocyemata</taxon>
        <taxon>Caridea</taxon>
        <taxon>Atyoidea</taxon>
        <taxon>Atyidae</taxon>
        <taxon>Halocaridina</taxon>
    </lineage>
</organism>
<name>A0AAN8XMU4_HALRR</name>
<keyword evidence="2" id="KW-1185">Reference proteome</keyword>
<evidence type="ECO:0000313" key="2">
    <source>
        <dbReference type="Proteomes" id="UP001381693"/>
    </source>
</evidence>
<dbReference type="Gene3D" id="3.30.9.10">
    <property type="entry name" value="D-Amino Acid Oxidase, subunit A, domain 2"/>
    <property type="match status" value="1"/>
</dbReference>
<dbReference type="EMBL" id="JAXCGZ010003893">
    <property type="protein sequence ID" value="KAK7082768.1"/>
    <property type="molecule type" value="Genomic_DNA"/>
</dbReference>